<reference evidence="7" key="1">
    <citation type="submission" date="2013-09" db="EMBL/GenBank/DDBJ databases">
        <title>Corchorus olitorius genome sequencing.</title>
        <authorList>
            <person name="Alam M."/>
            <person name="Haque M.S."/>
            <person name="Islam M.S."/>
            <person name="Emdad E.M."/>
            <person name="Islam M.M."/>
            <person name="Ahmed B."/>
            <person name="Halim A."/>
            <person name="Hossen Q.M.M."/>
            <person name="Hossain M.Z."/>
            <person name="Ahmed R."/>
            <person name="Khan M.M."/>
            <person name="Islam R."/>
            <person name="Rashid M.M."/>
            <person name="Khan S.A."/>
            <person name="Rahman M.S."/>
            <person name="Alam M."/>
            <person name="Yahiya A.S."/>
            <person name="Khan M.S."/>
            <person name="Azam M.S."/>
            <person name="Haque T."/>
            <person name="Lashkar M.Z.H."/>
            <person name="Akhand A.I."/>
            <person name="Morshed G."/>
            <person name="Roy S."/>
            <person name="Uddin K.S."/>
            <person name="Rabeya T."/>
            <person name="Hossain A.S."/>
            <person name="Chowdhury A."/>
            <person name="Snigdha A.R."/>
            <person name="Mortoza M.S."/>
            <person name="Matin S.A."/>
            <person name="Hoque S.M.E."/>
            <person name="Islam M.K."/>
            <person name="Roy D.K."/>
            <person name="Haider R."/>
            <person name="Moosa M.M."/>
            <person name="Elias S.M."/>
            <person name="Hasan A.M."/>
            <person name="Jahan S."/>
            <person name="Shafiuddin M."/>
            <person name="Mahmood N."/>
            <person name="Shommy N.S."/>
        </authorList>
    </citation>
    <scope>NUCLEOTIDE SEQUENCE [LARGE SCALE GENOMIC DNA]</scope>
    <source>
        <strain evidence="7">cv. O-4</strain>
    </source>
</reference>
<evidence type="ECO:0000256" key="1">
    <source>
        <dbReference type="ARBA" id="ARBA00008668"/>
    </source>
</evidence>
<gene>
    <name evidence="6" type="ORF">COLO4_21346</name>
</gene>
<evidence type="ECO:0000256" key="5">
    <source>
        <dbReference type="SAM" id="SignalP"/>
    </source>
</evidence>
<evidence type="ECO:0000256" key="3">
    <source>
        <dbReference type="ARBA" id="ARBA00022801"/>
    </source>
</evidence>
<dbReference type="STRING" id="93759.A0A1R3ITS4"/>
<dbReference type="InterPro" id="IPR036514">
    <property type="entry name" value="SGNH_hydro_sf"/>
</dbReference>
<dbReference type="EMBL" id="AWUE01017642">
    <property type="protein sequence ID" value="OMO85991.1"/>
    <property type="molecule type" value="Genomic_DNA"/>
</dbReference>
<dbReference type="GO" id="GO:0016788">
    <property type="term" value="F:hydrolase activity, acting on ester bonds"/>
    <property type="evidence" value="ECO:0007669"/>
    <property type="project" value="InterPro"/>
</dbReference>
<dbReference type="OrthoDB" id="1600564at2759"/>
<comment type="similarity">
    <text evidence="1">Belongs to the 'GDSL' lipolytic enzyme family.</text>
</comment>
<accession>A0A1R3ITS4</accession>
<dbReference type="Pfam" id="PF00657">
    <property type="entry name" value="Lipase_GDSL"/>
    <property type="match status" value="1"/>
</dbReference>
<keyword evidence="4" id="KW-0325">Glycoprotein</keyword>
<evidence type="ECO:0000256" key="2">
    <source>
        <dbReference type="ARBA" id="ARBA00022729"/>
    </source>
</evidence>
<keyword evidence="3" id="KW-0378">Hydrolase</keyword>
<comment type="caution">
    <text evidence="6">The sequence shown here is derived from an EMBL/GenBank/DDBJ whole genome shotgun (WGS) entry which is preliminary data.</text>
</comment>
<proteinExistence type="inferred from homology"/>
<dbReference type="InterPro" id="IPR035669">
    <property type="entry name" value="SGNH_plant_lipase-like"/>
</dbReference>
<evidence type="ECO:0000313" key="7">
    <source>
        <dbReference type="Proteomes" id="UP000187203"/>
    </source>
</evidence>
<sequence>MATATRVLFSLLAFSISFFNIIPSNNAHSLSTCNFDAIYQLGDSIADTGNYIQLFPFSEFSRPPYGQTLNKATGRCSDGKLIIDYLAESAGIPLLDAYLNKNGSFDLGVNFAVASATALPDKEVRRTNILSRQLGWMSTYFDGICLSDVKDCLKKNERALFLVGEIGGNDYNFALWRGKTLEEVKAMVPNVVQAIKDAVKSVIGYGATRIIVPGNFPIGCFPFYLSGFAVNDTSAYDELDCLKYLNNFSIYHNDHLQQAIVELKEEYPNVIIVYANYYNAFLWLFSKANMLGLDPKSLQKACCGYGGEYNFDFSRSCGHPQATVCSNPSERVSWDGIHLTQRAYESIAGWLIRDIYPKLQCEQIDSYSSAV</sequence>
<feature type="chain" id="PRO_5013363043" evidence="5">
    <location>
        <begin position="28"/>
        <end position="371"/>
    </location>
</feature>
<dbReference type="CDD" id="cd01837">
    <property type="entry name" value="SGNH_plant_lipase_like"/>
    <property type="match status" value="1"/>
</dbReference>
<evidence type="ECO:0000313" key="6">
    <source>
        <dbReference type="EMBL" id="OMO85991.1"/>
    </source>
</evidence>
<dbReference type="AlphaFoldDB" id="A0A1R3ITS4"/>
<keyword evidence="2 5" id="KW-0732">Signal</keyword>
<evidence type="ECO:0000256" key="4">
    <source>
        <dbReference type="ARBA" id="ARBA00023180"/>
    </source>
</evidence>
<dbReference type="PANTHER" id="PTHR22835">
    <property type="entry name" value="ZINC FINGER FYVE DOMAIN CONTAINING PROTEIN"/>
    <property type="match status" value="1"/>
</dbReference>
<organism evidence="6 7">
    <name type="scientific">Corchorus olitorius</name>
    <dbReference type="NCBI Taxonomy" id="93759"/>
    <lineage>
        <taxon>Eukaryota</taxon>
        <taxon>Viridiplantae</taxon>
        <taxon>Streptophyta</taxon>
        <taxon>Embryophyta</taxon>
        <taxon>Tracheophyta</taxon>
        <taxon>Spermatophyta</taxon>
        <taxon>Magnoliopsida</taxon>
        <taxon>eudicotyledons</taxon>
        <taxon>Gunneridae</taxon>
        <taxon>Pentapetalae</taxon>
        <taxon>rosids</taxon>
        <taxon>malvids</taxon>
        <taxon>Malvales</taxon>
        <taxon>Malvaceae</taxon>
        <taxon>Grewioideae</taxon>
        <taxon>Apeibeae</taxon>
        <taxon>Corchorus</taxon>
    </lineage>
</organism>
<dbReference type="Proteomes" id="UP000187203">
    <property type="component" value="Unassembled WGS sequence"/>
</dbReference>
<protein>
    <submittedName>
        <fullName evidence="6">Lipase, GDSL</fullName>
    </submittedName>
</protein>
<dbReference type="InterPro" id="IPR001087">
    <property type="entry name" value="GDSL"/>
</dbReference>
<feature type="signal peptide" evidence="5">
    <location>
        <begin position="1"/>
        <end position="27"/>
    </location>
</feature>
<dbReference type="PANTHER" id="PTHR22835:SF515">
    <property type="entry name" value="ACETYLAJMALAN ESTERASE-LIKE"/>
    <property type="match status" value="1"/>
</dbReference>
<dbReference type="Gene3D" id="3.40.50.1110">
    <property type="entry name" value="SGNH hydrolase"/>
    <property type="match status" value="1"/>
</dbReference>
<dbReference type="SUPFAM" id="SSF52266">
    <property type="entry name" value="SGNH hydrolase"/>
    <property type="match status" value="1"/>
</dbReference>
<keyword evidence="7" id="KW-1185">Reference proteome</keyword>
<name>A0A1R3ITS4_9ROSI</name>